<protein>
    <submittedName>
        <fullName evidence="1">Uncharacterized protein</fullName>
    </submittedName>
</protein>
<dbReference type="AlphaFoldDB" id="A0A1I2NL45"/>
<dbReference type="Proteomes" id="UP000198661">
    <property type="component" value="Unassembled WGS sequence"/>
</dbReference>
<accession>A0A1I2NL45</accession>
<dbReference type="STRING" id="201973.SAMN04488025_11351"/>
<reference evidence="2" key="1">
    <citation type="submission" date="2016-10" db="EMBL/GenBank/DDBJ databases">
        <authorList>
            <person name="Varghese N."/>
            <person name="Submissions S."/>
        </authorList>
    </citation>
    <scope>NUCLEOTIDE SEQUENCE [LARGE SCALE GENOMIC DNA]</scope>
    <source>
        <strain evidence="2">DSM 44945</strain>
    </source>
</reference>
<organism evidence="1 2">
    <name type="scientific">Planifilum fulgidum</name>
    <dbReference type="NCBI Taxonomy" id="201973"/>
    <lineage>
        <taxon>Bacteria</taxon>
        <taxon>Bacillati</taxon>
        <taxon>Bacillota</taxon>
        <taxon>Bacilli</taxon>
        <taxon>Bacillales</taxon>
        <taxon>Thermoactinomycetaceae</taxon>
        <taxon>Planifilum</taxon>
    </lineage>
</organism>
<evidence type="ECO:0000313" key="2">
    <source>
        <dbReference type="Proteomes" id="UP000198661"/>
    </source>
</evidence>
<dbReference type="OrthoDB" id="2988150at2"/>
<dbReference type="EMBL" id="FOOK01000013">
    <property type="protein sequence ID" value="SFG03750.1"/>
    <property type="molecule type" value="Genomic_DNA"/>
</dbReference>
<sequence length="150" mass="17544">MTDEQDVVRWIFELMVHHLERTDERERAIHRLEVTDQGLEIVAKNGALYRVTVQRIGPPPAGKGEREMKAENAYNDVIQITVSDWNALVEACEAALNFLDYDQRKMSELRLQFPDFPWEKRAQMIKRISDQLRAAIEKIEGDVFEEVEED</sequence>
<evidence type="ECO:0000313" key="1">
    <source>
        <dbReference type="EMBL" id="SFG03750.1"/>
    </source>
</evidence>
<dbReference type="RefSeq" id="WP_092038080.1">
    <property type="nucleotide sequence ID" value="NZ_FOOK01000013.1"/>
</dbReference>
<keyword evidence="2" id="KW-1185">Reference proteome</keyword>
<name>A0A1I2NL45_9BACL</name>
<proteinExistence type="predicted"/>
<gene>
    <name evidence="1" type="ORF">SAMN04488025_11351</name>
</gene>